<feature type="domain" description="Reverse transcriptase" evidence="1">
    <location>
        <begin position="1"/>
        <end position="359"/>
    </location>
</feature>
<accession>A0A3Q3GDX3</accession>
<protein>
    <recommendedName>
        <fullName evidence="1">Reverse transcriptase domain-containing protein</fullName>
    </recommendedName>
</protein>
<reference evidence="2" key="1">
    <citation type="submission" date="2025-08" db="UniProtKB">
        <authorList>
            <consortium name="Ensembl"/>
        </authorList>
    </citation>
    <scope>IDENTIFICATION</scope>
</reference>
<keyword evidence="3" id="KW-1185">Reference proteome</keyword>
<evidence type="ECO:0000313" key="3">
    <source>
        <dbReference type="Proteomes" id="UP000261660"/>
    </source>
</evidence>
<evidence type="ECO:0000259" key="1">
    <source>
        <dbReference type="PROSITE" id="PS50878"/>
    </source>
</evidence>
<proteinExistence type="predicted"/>
<dbReference type="InterPro" id="IPR043502">
    <property type="entry name" value="DNA/RNA_pol_sf"/>
</dbReference>
<dbReference type="InParanoid" id="A0A3Q3GDX3"/>
<dbReference type="Proteomes" id="UP000261660">
    <property type="component" value="Unplaced"/>
</dbReference>
<name>A0A3Q3GDX3_9LABR</name>
<evidence type="ECO:0000313" key="2">
    <source>
        <dbReference type="Ensembl" id="ENSLBEP00000031422.1"/>
    </source>
</evidence>
<dbReference type="PANTHER" id="PTHR31635">
    <property type="entry name" value="REVERSE TRANSCRIPTASE DOMAIN-CONTAINING PROTEIN-RELATED"/>
    <property type="match status" value="1"/>
</dbReference>
<dbReference type="PROSITE" id="PS50878">
    <property type="entry name" value="RT_POL"/>
    <property type="match status" value="1"/>
</dbReference>
<sequence length="359" mass="40581">MGEEERKKKSRDSKFFNISLHLFIFCISFYSDLYKGESTPDLTDLKSYLLKLNLPKLTTEEAHSLDSPLTLSALKEALKSMQKGKSPGLDGLPPELLLELWDIIGPLILDSLNDAFDIGSFHCDQNTSLISVLLKKGKSPFKCLFAKVLVGRLEPYVGKLIHYDQTGFLKGKFASDNIRRLLHIIHASESNEEPAAVFRLDAQKAFDRVGWDYLWAVLEEFGFCRKFICMIKTLYTNPYAVVQTDNILSTPFPLRRGTRQGCPLSPLLFALSLEPLAQEIRLNNQISPISIQDTKHKISLYADDVLLYFTNISNSLSRILEVFSKFSQFSGYKINWDKSLLIPLNVSAKQLSLPAIPHG</sequence>
<dbReference type="SUPFAM" id="SSF56672">
    <property type="entry name" value="DNA/RNA polymerases"/>
    <property type="match status" value="1"/>
</dbReference>
<dbReference type="CDD" id="cd01650">
    <property type="entry name" value="RT_nLTR_like"/>
    <property type="match status" value="1"/>
</dbReference>
<reference evidence="2" key="2">
    <citation type="submission" date="2025-09" db="UniProtKB">
        <authorList>
            <consortium name="Ensembl"/>
        </authorList>
    </citation>
    <scope>IDENTIFICATION</scope>
</reference>
<dbReference type="STRING" id="56723.ENSLBEP00000031422"/>
<dbReference type="InterPro" id="IPR000477">
    <property type="entry name" value="RT_dom"/>
</dbReference>
<dbReference type="GeneTree" id="ENSGT00940000163630"/>
<dbReference type="Pfam" id="PF00078">
    <property type="entry name" value="RVT_1"/>
    <property type="match status" value="1"/>
</dbReference>
<organism evidence="2 3">
    <name type="scientific">Labrus bergylta</name>
    <name type="common">ballan wrasse</name>
    <dbReference type="NCBI Taxonomy" id="56723"/>
    <lineage>
        <taxon>Eukaryota</taxon>
        <taxon>Metazoa</taxon>
        <taxon>Chordata</taxon>
        <taxon>Craniata</taxon>
        <taxon>Vertebrata</taxon>
        <taxon>Euteleostomi</taxon>
        <taxon>Actinopterygii</taxon>
        <taxon>Neopterygii</taxon>
        <taxon>Teleostei</taxon>
        <taxon>Neoteleostei</taxon>
        <taxon>Acanthomorphata</taxon>
        <taxon>Eupercaria</taxon>
        <taxon>Labriformes</taxon>
        <taxon>Labridae</taxon>
        <taxon>Labrus</taxon>
    </lineage>
</organism>
<dbReference type="AlphaFoldDB" id="A0A3Q3GDX3"/>
<dbReference type="PANTHER" id="PTHR31635:SF196">
    <property type="entry name" value="REVERSE TRANSCRIPTASE DOMAIN-CONTAINING PROTEIN-RELATED"/>
    <property type="match status" value="1"/>
</dbReference>
<dbReference type="Ensembl" id="ENSLBET00000032848.1">
    <property type="protein sequence ID" value="ENSLBEP00000031422.1"/>
    <property type="gene ID" value="ENSLBEG00000023714.1"/>
</dbReference>